<dbReference type="Proteomes" id="UP000307356">
    <property type="component" value="Segment"/>
</dbReference>
<protein>
    <submittedName>
        <fullName evidence="1">Uncharacterized protein</fullName>
    </submittedName>
</protein>
<name>A0A482N5A8_9CAUD</name>
<keyword evidence="2" id="KW-1185">Reference proteome</keyword>
<sequence>MKINKEEIRHECALIGLNEDYTEMVVKGKIDINLARHFQSEDEDFCCNGEGCNHCIPF</sequence>
<proteinExistence type="predicted"/>
<gene>
    <name evidence="1" type="ORF">MM01_00068</name>
</gene>
<dbReference type="EMBL" id="MK373793">
    <property type="protein sequence ID" value="QBQ80903.1"/>
    <property type="molecule type" value="Genomic_DNA"/>
</dbReference>
<evidence type="ECO:0000313" key="1">
    <source>
        <dbReference type="EMBL" id="QBQ80903.1"/>
    </source>
</evidence>
<organism evidence="1 2">
    <name type="scientific">Escherichia phage vB_EcoS_MM01</name>
    <dbReference type="NCBI Taxonomy" id="2508188"/>
    <lineage>
        <taxon>Viruses</taxon>
        <taxon>Duplodnaviria</taxon>
        <taxon>Heunggongvirae</taxon>
        <taxon>Uroviricota</taxon>
        <taxon>Caudoviricetes</taxon>
        <taxon>Drexlerviridae</taxon>
        <taxon>Braunvirinae</taxon>
        <taxon>Inhoffenstrassevirus</taxon>
        <taxon>Inhoffenstrassevirus MM01</taxon>
    </lineage>
</organism>
<evidence type="ECO:0000313" key="2">
    <source>
        <dbReference type="Proteomes" id="UP000307356"/>
    </source>
</evidence>
<reference evidence="1 2" key="1">
    <citation type="submission" date="2019-01" db="EMBL/GenBank/DDBJ databases">
        <title>Still something new to discover - new insights into E. coli phage diversity and taxonomy.</title>
        <authorList>
            <person name="Korf I.H.E."/>
            <person name="Adriaennsens E."/>
            <person name="Dreiseikelmann B."/>
            <person name="Kropinski A."/>
            <person name="Nimtz M."/>
            <person name="Meier-Kolthoff J.P."/>
            <person name="Rohde M."/>
            <person name="van Raaij M."/>
            <person name="Wittmann J."/>
        </authorList>
    </citation>
    <scope>NUCLEOTIDE SEQUENCE [LARGE SCALE GENOMIC DNA]</scope>
</reference>
<accession>A0A482N5A8</accession>